<comment type="subcellular location">
    <subcellularLocation>
        <location evidence="2">Gas vesicle</location>
    </subcellularLocation>
</comment>
<organism evidence="4 5">
    <name type="scientific">Nonomuraea recticatena</name>
    <dbReference type="NCBI Taxonomy" id="46178"/>
    <lineage>
        <taxon>Bacteria</taxon>
        <taxon>Bacillati</taxon>
        <taxon>Actinomycetota</taxon>
        <taxon>Actinomycetes</taxon>
        <taxon>Streptosporangiales</taxon>
        <taxon>Streptosporangiaceae</taxon>
        <taxon>Nonomuraea</taxon>
    </lineage>
</organism>
<name>A0ABP6E5C9_9ACTN</name>
<comment type="similarity">
    <text evidence="3">Belongs to the gas vesicle GvpF/GvpL family.</text>
</comment>
<dbReference type="InterPro" id="IPR009430">
    <property type="entry name" value="GvpL/GvpF"/>
</dbReference>
<reference evidence="5" key="1">
    <citation type="journal article" date="2019" name="Int. J. Syst. Evol. Microbiol.">
        <title>The Global Catalogue of Microorganisms (GCM) 10K type strain sequencing project: providing services to taxonomists for standard genome sequencing and annotation.</title>
        <authorList>
            <consortium name="The Broad Institute Genomics Platform"/>
            <consortium name="The Broad Institute Genome Sequencing Center for Infectious Disease"/>
            <person name="Wu L."/>
            <person name="Ma J."/>
        </authorList>
    </citation>
    <scope>NUCLEOTIDE SEQUENCE [LARGE SCALE GENOMIC DNA]</scope>
    <source>
        <strain evidence="5">JCM 6835</strain>
    </source>
</reference>
<sequence>MNDTGTYLYAVTRGVGRNRAEGLAGVGGTPVRAITHAGLVAYVSTVPLDQFGSQPLQRSMEDLDWLGDTARAHHAVVEAVAEGSPTAPVRLVTVYTDDDHVRNLLSRRHDDFVEVLSRITDRQEWGVKVYMDLAGAPPVEERAEGGGPGAAYLKRRQASLRGREEAWRQAASRAEQIHDVLSSFASASHRHRAQDPELSGRKELMILNGAYLVDLSRAEEFARLAEGLRGEGVDIELTGPWAPYSFAELAEPDEPGVTDDD</sequence>
<gene>
    <name evidence="4" type="ORF">GCM10010412_028820</name>
</gene>
<comment type="caution">
    <text evidence="4">The sequence shown here is derived from an EMBL/GenBank/DDBJ whole genome shotgun (WGS) entry which is preliminary data.</text>
</comment>
<evidence type="ECO:0000313" key="5">
    <source>
        <dbReference type="Proteomes" id="UP001501666"/>
    </source>
</evidence>
<keyword evidence="5" id="KW-1185">Reference proteome</keyword>
<dbReference type="Pfam" id="PF06386">
    <property type="entry name" value="GvpL_GvpF"/>
    <property type="match status" value="1"/>
</dbReference>
<evidence type="ECO:0000313" key="4">
    <source>
        <dbReference type="EMBL" id="GAA2657827.1"/>
    </source>
</evidence>
<dbReference type="Proteomes" id="UP001501666">
    <property type="component" value="Unassembled WGS sequence"/>
</dbReference>
<dbReference type="PANTHER" id="PTHR36852">
    <property type="entry name" value="PROTEIN GVPL 2"/>
    <property type="match status" value="1"/>
</dbReference>
<dbReference type="EMBL" id="BAAATE010000006">
    <property type="protein sequence ID" value="GAA2657827.1"/>
    <property type="molecule type" value="Genomic_DNA"/>
</dbReference>
<dbReference type="RefSeq" id="WP_346146629.1">
    <property type="nucleotide sequence ID" value="NZ_BAAATE010000006.1"/>
</dbReference>
<evidence type="ECO:0000256" key="2">
    <source>
        <dbReference type="ARBA" id="ARBA00035108"/>
    </source>
</evidence>
<accession>A0ABP6E5C9</accession>
<proteinExistence type="inferred from homology"/>
<evidence type="ECO:0000256" key="3">
    <source>
        <dbReference type="ARBA" id="ARBA00035643"/>
    </source>
</evidence>
<evidence type="ECO:0000256" key="1">
    <source>
        <dbReference type="ARBA" id="ARBA00022987"/>
    </source>
</evidence>
<protein>
    <submittedName>
        <fullName evidence="4">GvpL/GvpF family gas vesicle protein</fullName>
    </submittedName>
</protein>
<keyword evidence="1" id="KW-0304">Gas vesicle</keyword>
<dbReference type="PANTHER" id="PTHR36852:SF1">
    <property type="entry name" value="PROTEIN GVPL 2"/>
    <property type="match status" value="1"/>
</dbReference>